<dbReference type="PANTHER" id="PTHR10146">
    <property type="entry name" value="PROLINE SYNTHETASE CO-TRANSCRIBED BACTERIAL HOMOLOG PROTEIN"/>
    <property type="match status" value="1"/>
</dbReference>
<reference evidence="3" key="1">
    <citation type="submission" date="2018-05" db="EMBL/GenBank/DDBJ databases">
        <authorList>
            <person name="Lanie J.A."/>
            <person name="Ng W.-L."/>
            <person name="Kazmierczak K.M."/>
            <person name="Andrzejewski T.M."/>
            <person name="Davidsen T.M."/>
            <person name="Wayne K.J."/>
            <person name="Tettelin H."/>
            <person name="Glass J.I."/>
            <person name="Rusch D."/>
            <person name="Podicherti R."/>
            <person name="Tsui H.-C.T."/>
            <person name="Winkler M.E."/>
        </authorList>
    </citation>
    <scope>NUCLEOTIDE SEQUENCE</scope>
</reference>
<proteinExistence type="predicted"/>
<evidence type="ECO:0000256" key="1">
    <source>
        <dbReference type="ARBA" id="ARBA00022898"/>
    </source>
</evidence>
<dbReference type="Gene3D" id="3.20.20.10">
    <property type="entry name" value="Alanine racemase"/>
    <property type="match status" value="1"/>
</dbReference>
<evidence type="ECO:0000259" key="2">
    <source>
        <dbReference type="Pfam" id="PF01168"/>
    </source>
</evidence>
<dbReference type="AlphaFoldDB" id="A0A382FX82"/>
<dbReference type="InterPro" id="IPR011078">
    <property type="entry name" value="PyrdxlP_homeostasis"/>
</dbReference>
<gene>
    <name evidence="3" type="ORF">METZ01_LOCUS220029</name>
</gene>
<dbReference type="PROSITE" id="PS01211">
    <property type="entry name" value="UPF0001"/>
    <property type="match status" value="1"/>
</dbReference>
<feature type="non-terminal residue" evidence="3">
    <location>
        <position position="135"/>
    </location>
</feature>
<dbReference type="InterPro" id="IPR029066">
    <property type="entry name" value="PLP-binding_barrel"/>
</dbReference>
<protein>
    <recommendedName>
        <fullName evidence="2">Alanine racemase N-terminal domain-containing protein</fullName>
    </recommendedName>
</protein>
<evidence type="ECO:0000313" key="3">
    <source>
        <dbReference type="EMBL" id="SVB67175.1"/>
    </source>
</evidence>
<dbReference type="EMBL" id="UINC01052163">
    <property type="protein sequence ID" value="SVB67175.1"/>
    <property type="molecule type" value="Genomic_DNA"/>
</dbReference>
<name>A0A382FX82_9ZZZZ</name>
<organism evidence="3">
    <name type="scientific">marine metagenome</name>
    <dbReference type="NCBI Taxonomy" id="408172"/>
    <lineage>
        <taxon>unclassified sequences</taxon>
        <taxon>metagenomes</taxon>
        <taxon>ecological metagenomes</taxon>
    </lineage>
</organism>
<dbReference type="Pfam" id="PF01168">
    <property type="entry name" value="Ala_racemase_N"/>
    <property type="match status" value="1"/>
</dbReference>
<keyword evidence="1" id="KW-0663">Pyridoxal phosphate</keyword>
<dbReference type="InterPro" id="IPR001608">
    <property type="entry name" value="Ala_racemase_N"/>
</dbReference>
<accession>A0A382FX82</accession>
<dbReference type="PANTHER" id="PTHR10146:SF14">
    <property type="entry name" value="PYRIDOXAL PHOSPHATE HOMEOSTASIS PROTEIN"/>
    <property type="match status" value="1"/>
</dbReference>
<sequence length="135" mass="15061">MEEVGQICTKSGRELKDILVIGASKSQELISIESARLGGISHFGENFLQEAEPKISTLSPNLSWHFIGSIQSRKAKKISSLFQWVQTVDRLKVAKKLNEHRPKKCGKLNICVQVNAECEESKSGISLEDCEEFIT</sequence>
<feature type="domain" description="Alanine racemase N-terminal" evidence="2">
    <location>
        <begin position="32"/>
        <end position="134"/>
    </location>
</feature>
<dbReference type="GO" id="GO:0030170">
    <property type="term" value="F:pyridoxal phosphate binding"/>
    <property type="evidence" value="ECO:0007669"/>
    <property type="project" value="InterPro"/>
</dbReference>
<dbReference type="SUPFAM" id="SSF51419">
    <property type="entry name" value="PLP-binding barrel"/>
    <property type="match status" value="1"/>
</dbReference>